<dbReference type="InterPro" id="IPR043187">
    <property type="entry name" value="CM06B1-like"/>
</dbReference>
<feature type="domain" description="Carboxylesterase type B" evidence="5">
    <location>
        <begin position="14"/>
        <end position="503"/>
    </location>
</feature>
<dbReference type="InterPro" id="IPR019826">
    <property type="entry name" value="Carboxylesterase_B_AS"/>
</dbReference>
<proteinExistence type="inferred from homology"/>
<dbReference type="Gene3D" id="3.40.50.1820">
    <property type="entry name" value="alpha/beta hydrolase"/>
    <property type="match status" value="1"/>
</dbReference>
<evidence type="ECO:0000256" key="3">
    <source>
        <dbReference type="ARBA" id="ARBA00022801"/>
    </source>
</evidence>
<dbReference type="InParanoid" id="G0NEM9"/>
<organism evidence="7">
    <name type="scientific">Caenorhabditis brenneri</name>
    <name type="common">Nematode worm</name>
    <dbReference type="NCBI Taxonomy" id="135651"/>
    <lineage>
        <taxon>Eukaryota</taxon>
        <taxon>Metazoa</taxon>
        <taxon>Ecdysozoa</taxon>
        <taxon>Nematoda</taxon>
        <taxon>Chromadorea</taxon>
        <taxon>Rhabditida</taxon>
        <taxon>Rhabditina</taxon>
        <taxon>Rhabditomorpha</taxon>
        <taxon>Rhabditoidea</taxon>
        <taxon>Rhabditidae</taxon>
        <taxon>Peloderinae</taxon>
        <taxon>Caenorhabditis</taxon>
    </lineage>
</organism>
<sequence length="521" mass="57711">MGGFLSHLQPEPNSEVLNATCGPIKGNIYEHGEKIVDGYLGIPFAKAPVGELRFKKPVAAEKWNKPRECYKYGPGCPQSGVFGMVLSEHFYLFFKVYFLSQMIPKGLQEFAEDNCLTLSVFAPRWKNPEFKNGFPVMVYFYAGAFEVGSSTMCDYSLSGTLPLKDVIIVTPNYRVGPLGFLTTGDDVAKGNYGLWDQTLALKWVQEHIQSFGGDPDNVTIFGTSAGAASVDMLALSPHSNKLFRRLIAMSGSAYNDFAIRPKELQAKIFRSFAEHHGFSGKDSQSLLAWYESQDPEKFIDVATFERPASGCISFGPNFDGDFFPKPFDELRRDAPKKDVMITVGEFEGLIYDQFFPPGIPPMKVFSSVYGNDLTSDPKDVAEKVLEFYMKNTNAKDTNSVIRRVVEFVGDAWFNIGALETVKSCTKYGATAYIASFDYFNQQSSGPMVDRLAFRAATHGSELKYILGSGGMAQFNPTEEELQVMDIMGSLLTNFAKTGNPNGETSTLGEVQLESARQILQN</sequence>
<dbReference type="OMA" id="HWHLLAN"/>
<evidence type="ECO:0000259" key="5">
    <source>
        <dbReference type="Pfam" id="PF00135"/>
    </source>
</evidence>
<dbReference type="EC" id="3.1.1.-" evidence="4"/>
<dbReference type="Pfam" id="PF00135">
    <property type="entry name" value="COesterase"/>
    <property type="match status" value="1"/>
</dbReference>
<dbReference type="InterPro" id="IPR002018">
    <property type="entry name" value="CarbesteraseB"/>
</dbReference>
<dbReference type="HOGENOM" id="CLU_006586_13_3_1"/>
<gene>
    <name evidence="6" type="ORF">CAEBREN_24495</name>
</gene>
<dbReference type="AlphaFoldDB" id="G0NEM9"/>
<keyword evidence="3 4" id="KW-0378">Hydrolase</keyword>
<evidence type="ECO:0000256" key="1">
    <source>
        <dbReference type="ARBA" id="ARBA00005964"/>
    </source>
</evidence>
<dbReference type="EMBL" id="GL379873">
    <property type="protein sequence ID" value="EGT58948.1"/>
    <property type="molecule type" value="Genomic_DNA"/>
</dbReference>
<dbReference type="PROSITE" id="PS00122">
    <property type="entry name" value="CARBOXYLESTERASE_B_1"/>
    <property type="match status" value="1"/>
</dbReference>
<dbReference type="SUPFAM" id="SSF53474">
    <property type="entry name" value="alpha/beta-Hydrolases"/>
    <property type="match status" value="1"/>
</dbReference>
<dbReference type="STRING" id="135651.G0NEM9"/>
<dbReference type="ESTHER" id="caebe-g0nem9">
    <property type="family name" value="Carb_B_Nematoda"/>
</dbReference>
<dbReference type="PANTHER" id="PTHR45029:SF2">
    <property type="entry name" value="CARBOXYLIC ESTER HYDROLASE"/>
    <property type="match status" value="1"/>
</dbReference>
<accession>G0NEM9</accession>
<dbReference type="GO" id="GO:0052689">
    <property type="term" value="F:carboxylic ester hydrolase activity"/>
    <property type="evidence" value="ECO:0007669"/>
    <property type="project" value="UniProtKB-KW"/>
</dbReference>
<evidence type="ECO:0000313" key="7">
    <source>
        <dbReference type="Proteomes" id="UP000008068"/>
    </source>
</evidence>
<dbReference type="eggNOG" id="KOG1516">
    <property type="taxonomic scope" value="Eukaryota"/>
</dbReference>
<evidence type="ECO:0000256" key="2">
    <source>
        <dbReference type="ARBA" id="ARBA00022487"/>
    </source>
</evidence>
<evidence type="ECO:0000313" key="6">
    <source>
        <dbReference type="EMBL" id="EGT58948.1"/>
    </source>
</evidence>
<name>G0NEM9_CAEBE</name>
<keyword evidence="7" id="KW-1185">Reference proteome</keyword>
<dbReference type="PANTHER" id="PTHR45029">
    <property type="entry name" value="CARBOXYLIC ESTER HYDROLASE-RELATED"/>
    <property type="match status" value="1"/>
</dbReference>
<evidence type="ECO:0000256" key="4">
    <source>
        <dbReference type="RuleBase" id="RU361235"/>
    </source>
</evidence>
<reference evidence="7" key="1">
    <citation type="submission" date="2011-07" db="EMBL/GenBank/DDBJ databases">
        <authorList>
            <consortium name="Caenorhabditis brenneri Sequencing and Analysis Consortium"/>
            <person name="Wilson R.K."/>
        </authorList>
    </citation>
    <scope>NUCLEOTIDE SEQUENCE [LARGE SCALE GENOMIC DNA]</scope>
    <source>
        <strain evidence="7">PB2801</strain>
    </source>
</reference>
<comment type="similarity">
    <text evidence="1 4">Belongs to the type-B carboxylesterase/lipase family.</text>
</comment>
<protein>
    <recommendedName>
        <fullName evidence="4">Carboxylic ester hydrolase</fullName>
        <ecNumber evidence="4">3.1.1.-</ecNumber>
    </recommendedName>
</protein>
<dbReference type="Proteomes" id="UP000008068">
    <property type="component" value="Unassembled WGS sequence"/>
</dbReference>
<dbReference type="OrthoDB" id="6846267at2759"/>
<dbReference type="InterPro" id="IPR029058">
    <property type="entry name" value="AB_hydrolase_fold"/>
</dbReference>
<keyword evidence="2" id="KW-0719">Serine esterase</keyword>